<evidence type="ECO:0000313" key="8">
    <source>
        <dbReference type="Proteomes" id="UP001200247"/>
    </source>
</evidence>
<dbReference type="Proteomes" id="UP001200247">
    <property type="component" value="Unassembled WGS sequence"/>
</dbReference>
<feature type="transmembrane region" description="Helical" evidence="6">
    <location>
        <begin position="61"/>
        <end position="81"/>
    </location>
</feature>
<gene>
    <name evidence="7" type="ORF">LH440_07350</name>
</gene>
<dbReference type="InterPro" id="IPR003339">
    <property type="entry name" value="ABC/ECF_trnsptr_transmembrane"/>
</dbReference>
<dbReference type="GO" id="GO:0005886">
    <property type="term" value="C:plasma membrane"/>
    <property type="evidence" value="ECO:0007669"/>
    <property type="project" value="UniProtKB-ARBA"/>
</dbReference>
<dbReference type="RefSeq" id="WP_051190093.1">
    <property type="nucleotide sequence ID" value="NZ_JAJAWK010000001.1"/>
</dbReference>
<reference evidence="7 8" key="1">
    <citation type="submission" date="2021-10" db="EMBL/GenBank/DDBJ databases">
        <title>Whole-genome sequencing analysis of Laribacter hongkongensis: virulence gene profiles, carbohydrate-active enzyme prediction, and antimicrobial resistance characterization.</title>
        <authorList>
            <person name="Yuan P."/>
            <person name="Zhan Y."/>
            <person name="Chen D."/>
        </authorList>
    </citation>
    <scope>NUCLEOTIDE SEQUENCE [LARGE SCALE GENOMIC DNA]</scope>
    <source>
        <strain evidence="7 8">W67</strain>
    </source>
</reference>
<name>A0AAW5DBF0_9NEIS</name>
<evidence type="ECO:0000256" key="4">
    <source>
        <dbReference type="ARBA" id="ARBA00022989"/>
    </source>
</evidence>
<dbReference type="AlphaFoldDB" id="A0AAW5DBF0"/>
<comment type="caution">
    <text evidence="7">The sequence shown here is derived from an EMBL/GenBank/DDBJ whole genome shotgun (WGS) entry which is preliminary data.</text>
</comment>
<evidence type="ECO:0000256" key="6">
    <source>
        <dbReference type="SAM" id="Phobius"/>
    </source>
</evidence>
<dbReference type="Pfam" id="PF02361">
    <property type="entry name" value="CbiQ"/>
    <property type="match status" value="1"/>
</dbReference>
<comment type="subcellular location">
    <subcellularLocation>
        <location evidence="1">Membrane</location>
        <topology evidence="1">Multi-pass membrane protein</topology>
    </subcellularLocation>
</comment>
<comment type="similarity">
    <text evidence="2">Belongs to the CbiQ family.</text>
</comment>
<evidence type="ECO:0000313" key="7">
    <source>
        <dbReference type="EMBL" id="MCG9025720.1"/>
    </source>
</evidence>
<protein>
    <recommendedName>
        <fullName evidence="9">Cobalt transport protein</fullName>
    </recommendedName>
</protein>
<sequence>MQLRWLAGLHPATRFLLWLVLALALPVLVPQAQAVLALAMFGVLAISVPGSLGPTMRRLRWLLLTLLAAFAWTVPGEPLWPMAWAPTREGLLTGGEHALRLLALVCAIRLVLACSSRAEQLVALWTLARPMRYLGLRPERGVLLVGLALEEADAWLAQRRGWRELRAELSRPAAEDGAVRQLTLQCPHFHLRDGLVLAAAMAVLASLWMA</sequence>
<dbReference type="GeneID" id="75110963"/>
<keyword evidence="3 6" id="KW-0812">Transmembrane</keyword>
<keyword evidence="4 6" id="KW-1133">Transmembrane helix</keyword>
<organism evidence="7 8">
    <name type="scientific">Laribacter hongkongensis</name>
    <dbReference type="NCBI Taxonomy" id="168471"/>
    <lineage>
        <taxon>Bacteria</taxon>
        <taxon>Pseudomonadati</taxon>
        <taxon>Pseudomonadota</taxon>
        <taxon>Betaproteobacteria</taxon>
        <taxon>Neisseriales</taxon>
        <taxon>Aquaspirillaceae</taxon>
        <taxon>Laribacter</taxon>
    </lineage>
</organism>
<evidence type="ECO:0000256" key="5">
    <source>
        <dbReference type="ARBA" id="ARBA00023136"/>
    </source>
</evidence>
<evidence type="ECO:0008006" key="9">
    <source>
        <dbReference type="Google" id="ProtNLM"/>
    </source>
</evidence>
<accession>A0AAW5DBF0</accession>
<proteinExistence type="inferred from homology"/>
<evidence type="ECO:0000256" key="2">
    <source>
        <dbReference type="ARBA" id="ARBA00008564"/>
    </source>
</evidence>
<feature type="transmembrane region" description="Helical" evidence="6">
    <location>
        <begin position="35"/>
        <end position="54"/>
    </location>
</feature>
<feature type="transmembrane region" description="Helical" evidence="6">
    <location>
        <begin position="12"/>
        <end position="29"/>
    </location>
</feature>
<dbReference type="EMBL" id="JAJAXM010000010">
    <property type="protein sequence ID" value="MCG9025720.1"/>
    <property type="molecule type" value="Genomic_DNA"/>
</dbReference>
<evidence type="ECO:0000256" key="3">
    <source>
        <dbReference type="ARBA" id="ARBA00022692"/>
    </source>
</evidence>
<keyword evidence="5 6" id="KW-0472">Membrane</keyword>
<evidence type="ECO:0000256" key="1">
    <source>
        <dbReference type="ARBA" id="ARBA00004141"/>
    </source>
</evidence>